<keyword evidence="1" id="KW-0732">Signal</keyword>
<proteinExistence type="predicted"/>
<reference evidence="8" key="1">
    <citation type="submission" date="2020-05" db="EMBL/GenBank/DDBJ databases">
        <authorList>
            <person name="Chiriac C."/>
            <person name="Salcher M."/>
            <person name="Ghai R."/>
            <person name="Kavagutti S V."/>
        </authorList>
    </citation>
    <scope>NUCLEOTIDE SEQUENCE</scope>
</reference>
<dbReference type="InterPro" id="IPR028081">
    <property type="entry name" value="Leu-bd"/>
</dbReference>
<dbReference type="Pfam" id="PF13458">
    <property type="entry name" value="Peripla_BP_6"/>
    <property type="match status" value="1"/>
</dbReference>
<evidence type="ECO:0000313" key="5">
    <source>
        <dbReference type="EMBL" id="CAB4748333.1"/>
    </source>
</evidence>
<dbReference type="InterPro" id="IPR028082">
    <property type="entry name" value="Peripla_BP_I"/>
</dbReference>
<evidence type="ECO:0000313" key="4">
    <source>
        <dbReference type="EMBL" id="CAB4365494.1"/>
    </source>
</evidence>
<evidence type="ECO:0000313" key="6">
    <source>
        <dbReference type="EMBL" id="CAB4852921.1"/>
    </source>
</evidence>
<accession>A0A6J7NX83</accession>
<dbReference type="SUPFAM" id="SSF53822">
    <property type="entry name" value="Periplasmic binding protein-like I"/>
    <property type="match status" value="1"/>
</dbReference>
<dbReference type="AlphaFoldDB" id="A0A6J7NX83"/>
<evidence type="ECO:0000259" key="3">
    <source>
        <dbReference type="Pfam" id="PF13458"/>
    </source>
</evidence>
<sequence>MKSNLIKCASALAVLSCLAPACSNSDSSSTTTAAAVTTTGVPTPDTGGSEPSTTAAPSNRDVFKPITGVPGVSDKEIGYAVIGTRSNNPLGTCILDCYLDGIKAYFAFRNSEGGIYGRQLVVNQEIDDELANNQARALDIVSNNKSFGSFNATLLSSGWGDLDSAGIPTYTWGIQPADSANRLHIFPSIATMCSGGCTSHLMPYAAKSAGAKHVAALGYGVTENSKTCVAGYKNSVTKFPEGGADIAYFNDNLAFGLPNGIGPEVTAMKAANVDFIATCMDLNAMKTLAQELHRQGMDNVTLYHPNTYNQKFVTDADPLFEGDFVSVGFLPFEADTAGTTLGEFLTWMEKAGKTPSELAMVGWINASIAFEGLLAAGPEFDRTKVTDATNALTADTAGGLLKPINWSTDHAPYTESTRPADKQGECVTLVRVTKGKFVTVAPPATPWMCWASGEWSDPEFKAFK</sequence>
<evidence type="ECO:0000256" key="2">
    <source>
        <dbReference type="SAM" id="MobiDB-lite"/>
    </source>
</evidence>
<evidence type="ECO:0000313" key="8">
    <source>
        <dbReference type="EMBL" id="CAB4998100.1"/>
    </source>
</evidence>
<name>A0A6J7NX83_9ZZZZ</name>
<dbReference type="Gene3D" id="3.40.50.2300">
    <property type="match status" value="2"/>
</dbReference>
<feature type="compositionally biased region" description="Low complexity" evidence="2">
    <location>
        <begin position="37"/>
        <end position="49"/>
    </location>
</feature>
<dbReference type="EMBL" id="CAEZYF010000037">
    <property type="protein sequence ID" value="CAB4748333.1"/>
    <property type="molecule type" value="Genomic_DNA"/>
</dbReference>
<dbReference type="EMBL" id="CAESGF010000033">
    <property type="protein sequence ID" value="CAB4365494.1"/>
    <property type="molecule type" value="Genomic_DNA"/>
</dbReference>
<evidence type="ECO:0000313" key="7">
    <source>
        <dbReference type="EMBL" id="CAB4950580.1"/>
    </source>
</evidence>
<gene>
    <name evidence="5" type="ORF">UFOPK2656_03379</name>
    <name evidence="6" type="ORF">UFOPK3267_02443</name>
    <name evidence="7" type="ORF">UFOPK3651_02817</name>
    <name evidence="8" type="ORF">UFOPK3931_01946</name>
    <name evidence="4" type="ORF">UFOPK4189_03238</name>
</gene>
<evidence type="ECO:0000256" key="1">
    <source>
        <dbReference type="ARBA" id="ARBA00022729"/>
    </source>
</evidence>
<feature type="domain" description="Leucine-binding protein" evidence="3">
    <location>
        <begin position="98"/>
        <end position="413"/>
    </location>
</feature>
<dbReference type="EMBL" id="CAFBIY010000174">
    <property type="protein sequence ID" value="CAB4852921.1"/>
    <property type="molecule type" value="Genomic_DNA"/>
</dbReference>
<organism evidence="8">
    <name type="scientific">freshwater metagenome</name>
    <dbReference type="NCBI Taxonomy" id="449393"/>
    <lineage>
        <taxon>unclassified sequences</taxon>
        <taxon>metagenomes</taxon>
        <taxon>ecological metagenomes</taxon>
    </lineage>
</organism>
<dbReference type="EMBL" id="CAFBMT010000022">
    <property type="protein sequence ID" value="CAB4950580.1"/>
    <property type="molecule type" value="Genomic_DNA"/>
</dbReference>
<feature type="region of interest" description="Disordered" evidence="2">
    <location>
        <begin position="37"/>
        <end position="61"/>
    </location>
</feature>
<protein>
    <submittedName>
        <fullName evidence="8">Unannotated protein</fullName>
    </submittedName>
</protein>
<dbReference type="EMBL" id="CAFBOL010000055">
    <property type="protein sequence ID" value="CAB4998100.1"/>
    <property type="molecule type" value="Genomic_DNA"/>
</dbReference>